<reference evidence="2 3" key="2">
    <citation type="submission" date="2020-11" db="EMBL/GenBank/DDBJ databases">
        <title>Sulfur oxidizing isolate from Hospital Hole Sinkhole.</title>
        <authorList>
            <person name="Scott K.M."/>
        </authorList>
    </citation>
    <scope>NUCLEOTIDE SEQUENCE [LARGE SCALE GENOMIC DNA]</scope>
    <source>
        <strain evidence="2 3">HH1</strain>
    </source>
</reference>
<evidence type="ECO:0000313" key="2">
    <source>
        <dbReference type="EMBL" id="MBF6059014.1"/>
    </source>
</evidence>
<name>A0ABS0BYZ4_9GAMM</name>
<protein>
    <submittedName>
        <fullName evidence="2">JDVT-CTERM domain-containing protein</fullName>
    </submittedName>
</protein>
<dbReference type="Proteomes" id="UP001193680">
    <property type="component" value="Unassembled WGS sequence"/>
</dbReference>
<organism evidence="2 3">
    <name type="scientific">Thiomicrorhabdus heinhorstiae</name>
    <dbReference type="NCBI Taxonomy" id="2748010"/>
    <lineage>
        <taxon>Bacteria</taxon>
        <taxon>Pseudomonadati</taxon>
        <taxon>Pseudomonadota</taxon>
        <taxon>Gammaproteobacteria</taxon>
        <taxon>Thiotrichales</taxon>
        <taxon>Piscirickettsiaceae</taxon>
        <taxon>Thiomicrorhabdus</taxon>
    </lineage>
</organism>
<dbReference type="NCBIfam" id="NF033191">
    <property type="entry name" value="JDVT-CTERM"/>
    <property type="match status" value="1"/>
</dbReference>
<proteinExistence type="predicted"/>
<feature type="signal peptide" evidence="1">
    <location>
        <begin position="1"/>
        <end position="23"/>
    </location>
</feature>
<keyword evidence="3" id="KW-1185">Reference proteome</keyword>
<accession>A0ABS0BYZ4</accession>
<dbReference type="EMBL" id="JACBGI020000037">
    <property type="protein sequence ID" value="MBF6059014.1"/>
    <property type="molecule type" value="Genomic_DNA"/>
</dbReference>
<feature type="chain" id="PRO_5045951631" evidence="1">
    <location>
        <begin position="24"/>
        <end position="728"/>
    </location>
</feature>
<keyword evidence="1" id="KW-0732">Signal</keyword>
<sequence>MNIKKKSLVLAMAATFAVPAVYAEDQTQDQSMTQMQFTAQINLSASTTPDIGDDAFKTKLVSLGNGALISVYGDSVDATKVVYDVKGDAERPARDIFIRTCASATLDCSLEENWTAPVNVSETALLSSMNADWDGPDVDGTTRKPFYGDSDKPNISNGGANIMITWTDKYCGDGTNQRSVSYLERDDREIPFSCTWARKASVNAGGALTWEDKVQLSDGSRDAKQDVSKINLAGNAVITWQEDPLGLQLGEADGPGDGASGAIAAHGTDIWIAAKTEANGYGASARLTDNSDGTTHASGNHDVIKNSTGTVVDDSEIDGGQAAATRANTGLVGPTVVVAYEETKGSEGRDIGKYVRYHALPFSGLTGADLDQAGCIISNPAENARRVRFVAQSDDMMAQVNTVQGDADTGMRIGIFWKEGQYDQGGPSDIMARVGFKTTAEGSTGLLASDLVPAVDIANCSASDFQTIEDNLVGSDAHKQGYNLSSNTKAGTNNLTDTTETNNIENALAHRGAIVGNDLYIGYSYTPDWALATYTDLENYDFWLRRYDAVSASWTAPKNLSNLPTKEVNVREPRFVKTPYSSVAEANYNPDAFVIAWGTQTNVYSHIEDAEDLDIFYTRSFDKGNTMEPVVSVDNPNNRARYESQLRPTPDGQIVYAVWNETDGVTTEAAFAKAITTDAVVDDGSTSTNSSSSGCTLSDNAKFDPTLPAILLSALAFLGFRRARRSQV</sequence>
<dbReference type="RefSeq" id="WP_185979158.1">
    <property type="nucleotide sequence ID" value="NZ_JACBGI020000037.1"/>
</dbReference>
<evidence type="ECO:0000256" key="1">
    <source>
        <dbReference type="SAM" id="SignalP"/>
    </source>
</evidence>
<gene>
    <name evidence="2" type="ORF">H8792_011725</name>
</gene>
<reference evidence="2 3" key="1">
    <citation type="submission" date="2020-06" db="EMBL/GenBank/DDBJ databases">
        <authorList>
            <person name="Scott K."/>
        </authorList>
    </citation>
    <scope>NUCLEOTIDE SEQUENCE [LARGE SCALE GENOMIC DNA]</scope>
    <source>
        <strain evidence="2 3">HH1</strain>
    </source>
</reference>
<evidence type="ECO:0000313" key="3">
    <source>
        <dbReference type="Proteomes" id="UP001193680"/>
    </source>
</evidence>
<comment type="caution">
    <text evidence="2">The sequence shown here is derived from an EMBL/GenBank/DDBJ whole genome shotgun (WGS) entry which is preliminary data.</text>
</comment>
<dbReference type="NCBIfam" id="NF040591">
    <property type="entry name" value="choice_anch_O"/>
    <property type="match status" value="1"/>
</dbReference>